<feature type="region of interest" description="Disordered" evidence="7">
    <location>
        <begin position="485"/>
        <end position="544"/>
    </location>
</feature>
<dbReference type="Gene3D" id="1.10.10.10">
    <property type="entry name" value="Winged helix-like DNA-binding domain superfamily/Winged helix DNA-binding domain"/>
    <property type="match status" value="1"/>
</dbReference>
<dbReference type="InterPro" id="IPR050281">
    <property type="entry name" value="Flavin_monoamine_oxidase"/>
</dbReference>
<keyword evidence="3" id="KW-0285">Flavoprotein</keyword>
<feature type="compositionally biased region" description="Polar residues" evidence="7">
    <location>
        <begin position="380"/>
        <end position="392"/>
    </location>
</feature>
<dbReference type="PRINTS" id="PR00419">
    <property type="entry name" value="ADXRDTASE"/>
</dbReference>
<dbReference type="InterPro" id="IPR007526">
    <property type="entry name" value="SWIRM"/>
</dbReference>
<dbReference type="PANTHER" id="PTHR10742:SF410">
    <property type="entry name" value="LYSINE-SPECIFIC HISTONE DEMETHYLASE 2"/>
    <property type="match status" value="1"/>
</dbReference>
<feature type="compositionally biased region" description="Polar residues" evidence="7">
    <location>
        <begin position="485"/>
        <end position="520"/>
    </location>
</feature>
<feature type="region of interest" description="Disordered" evidence="7">
    <location>
        <begin position="62"/>
        <end position="161"/>
    </location>
</feature>
<evidence type="ECO:0000256" key="4">
    <source>
        <dbReference type="ARBA" id="ARBA00022827"/>
    </source>
</evidence>
<feature type="compositionally biased region" description="Basic and acidic residues" evidence="7">
    <location>
        <begin position="94"/>
        <end position="110"/>
    </location>
</feature>
<evidence type="ECO:0000256" key="2">
    <source>
        <dbReference type="ARBA" id="ARBA00005995"/>
    </source>
</evidence>
<feature type="compositionally biased region" description="Polar residues" evidence="7">
    <location>
        <begin position="528"/>
        <end position="542"/>
    </location>
</feature>
<dbReference type="Pfam" id="PF23030">
    <property type="entry name" value="SCAF11-like_C"/>
    <property type="match status" value="1"/>
</dbReference>
<evidence type="ECO:0000313" key="9">
    <source>
        <dbReference type="EMBL" id="KVI12305.1"/>
    </source>
</evidence>
<feature type="compositionally biased region" description="Basic residues" evidence="7">
    <location>
        <begin position="204"/>
        <end position="217"/>
    </location>
</feature>
<dbReference type="GO" id="GO:0016705">
    <property type="term" value="F:oxidoreductase activity, acting on paired donors, with incorporation or reduction of molecular oxygen"/>
    <property type="evidence" value="ECO:0007669"/>
    <property type="project" value="UniProtKB-ARBA"/>
</dbReference>
<feature type="region of interest" description="Disordered" evidence="7">
    <location>
        <begin position="559"/>
        <end position="591"/>
    </location>
</feature>
<feature type="compositionally biased region" description="Polar residues" evidence="7">
    <location>
        <begin position="286"/>
        <end position="303"/>
    </location>
</feature>
<dbReference type="Pfam" id="PF01593">
    <property type="entry name" value="Amino_oxidase"/>
    <property type="match status" value="1"/>
</dbReference>
<dbReference type="InterPro" id="IPR036188">
    <property type="entry name" value="FAD/NAD-bd_sf"/>
</dbReference>
<dbReference type="InterPro" id="IPR002937">
    <property type="entry name" value="Amino_oxidase"/>
</dbReference>
<dbReference type="InterPro" id="IPR036388">
    <property type="entry name" value="WH-like_DNA-bd_sf"/>
</dbReference>
<evidence type="ECO:0000259" key="8">
    <source>
        <dbReference type="PROSITE" id="PS50934"/>
    </source>
</evidence>
<proteinExistence type="inferred from homology"/>
<feature type="region of interest" description="Disordered" evidence="7">
    <location>
        <begin position="271"/>
        <end position="316"/>
    </location>
</feature>
<evidence type="ECO:0000256" key="1">
    <source>
        <dbReference type="ARBA" id="ARBA00001974"/>
    </source>
</evidence>
<dbReference type="SUPFAM" id="SSF47676">
    <property type="entry name" value="Conserved domain common to transcription factors TFIIS, elongin A, CRSP70"/>
    <property type="match status" value="1"/>
</dbReference>
<evidence type="ECO:0000256" key="6">
    <source>
        <dbReference type="ARBA" id="ARBA00023002"/>
    </source>
</evidence>
<dbReference type="Gene3D" id="3.50.50.60">
    <property type="entry name" value="FAD/NAD(P)-binding domain"/>
    <property type="match status" value="1"/>
</dbReference>
<dbReference type="SUPFAM" id="SSF46689">
    <property type="entry name" value="Homeodomain-like"/>
    <property type="match status" value="1"/>
</dbReference>
<accession>A0A103YND7</accession>
<dbReference type="InterPro" id="IPR009057">
    <property type="entry name" value="Homeodomain-like_sf"/>
</dbReference>
<evidence type="ECO:0000256" key="5">
    <source>
        <dbReference type="ARBA" id="ARBA00022853"/>
    </source>
</evidence>
<protein>
    <submittedName>
        <fullName evidence="9">Amine oxidase</fullName>
    </submittedName>
</protein>
<evidence type="ECO:0000313" key="10">
    <source>
        <dbReference type="Proteomes" id="UP000243975"/>
    </source>
</evidence>
<evidence type="ECO:0000256" key="7">
    <source>
        <dbReference type="SAM" id="MobiDB-lite"/>
    </source>
</evidence>
<dbReference type="InterPro" id="IPR057031">
    <property type="entry name" value="SFR19-like_C"/>
</dbReference>
<feature type="domain" description="SWIRM" evidence="8">
    <location>
        <begin position="747"/>
        <end position="807"/>
    </location>
</feature>
<dbReference type="SUPFAM" id="SSF54373">
    <property type="entry name" value="FAD-linked reductases, C-terminal domain"/>
    <property type="match status" value="1"/>
</dbReference>
<dbReference type="PANTHER" id="PTHR10742">
    <property type="entry name" value="FLAVIN MONOAMINE OXIDASE"/>
    <property type="match status" value="1"/>
</dbReference>
<feature type="compositionally biased region" description="Basic and acidic residues" evidence="7">
    <location>
        <begin position="62"/>
        <end position="71"/>
    </location>
</feature>
<dbReference type="InterPro" id="IPR035441">
    <property type="entry name" value="TFIIS/LEDGF_dom_sf"/>
</dbReference>
<gene>
    <name evidence="9" type="ORF">Ccrd_009247</name>
</gene>
<feature type="region of interest" description="Disordered" evidence="7">
    <location>
        <begin position="1610"/>
        <end position="1683"/>
    </location>
</feature>
<comment type="caution">
    <text evidence="9">The sequence shown here is derived from an EMBL/GenBank/DDBJ whole genome shotgun (WGS) entry which is preliminary data.</text>
</comment>
<feature type="compositionally biased region" description="Polar residues" evidence="7">
    <location>
        <begin position="1663"/>
        <end position="1673"/>
    </location>
</feature>
<dbReference type="SUPFAM" id="SSF51905">
    <property type="entry name" value="FAD/NAD(P)-binding domain"/>
    <property type="match status" value="1"/>
</dbReference>
<sequence>MIVNLRHFGTAIKALCLQEPRSNQELLQIGLDKEIGLGFDVSSAVRKTRVEKMDVEKLGKKKRSAEIKSGLDSDDDEPIGSMFNIKSRRNPKKVKVESDGGVDKVKKVEDDGSQDQELGGMDDTLASFRKKLKGPKESRVRATKGGDLDTNLKESVSRSSIGAVKDVDLTENLVSKNVAKGQIKSEDGIVESVKKGSKSSGKEKSKRSKSKSVRKKALGITKFDDVLDGQRSGENSTQNDKEGGVELEGDLDPCLDDHLEDSLSVFLRKAQSGSLQKARSSKLKQVKTTQARNDGVAPSSNYCQDGIEKHQKSNDQVHESYTVPVLTAEKSPHDGSTQRILEDKVPVTLPETSASCSKYPGKSQRLEEDERLTDHPNKDPTGNNGFQEDSNHSFSPIAKLAHDLSEIEVHEKKLEPACPIPESVPIGGFIDSLEEQSKVVLKGPISTTDQKISLFPSPSSLGHNENLNDDLKPAGAVVLDQLQNGSHSTQPHSLSSAFQLPQKEVTSSDCDSPNQIQGTCTEDPDVVSVSSQKENASASNGRLSPVSLGECNKYADEETPSIATDQNEAYASDTGSMPDPETKGNKQSAGKRIVRQAKRYRHEDMAYEGDADWEILIHGQNFLVNHQDGDKALSFKTRGKSDFLQTIAMEAESGGVAAVSVGLKARAAGRVEKIKFKELLKRKGGLQEYIECRCASIKTGFLISCNALLWFTLPLLAVLSFYMHVFVSHKSSNSKARNMFAIFGFGNHILHLWNKDVTRILPLSECGISDTAVVNEHPQASMVRDIYSFLDQYGYINFGVASKKEMSDAGVKPNFRLSGEENDGRKSGAPVTDLDDGVSFILGRTKNYHALTDEKGDTLLNNENEAATESLDGIVKKDKGAPISSMEMECQEHSPCECVEKDCHGGKLPNNLLSSTYTEAEDGQSASVDQKEPTVCMQCASETRKKIIVIGAGPAGLTAARHLQRQGFHVTVLEARDRIGGRVFTDRLSLSVPVDLGASIITGVEADVTSQRRPDPSSLICAQLGLELTVLNSDCPLYDTVTGKKVPPDLDEALEAEYNSLLDDMQLVVAQKGDHAIRMSLEEGLEYGLKMRRNCIEHAVHKSDMVMGSEKSSTKEEILSPLERRVMDWHLAHLEYGCAASLQEVSLPHWNQDDIYGGFGGAHCMIKGGYGAIVDSLRDGLHIHLNHMVTDVCYQAENHGKDESQKRVKVSTENGKDFTGDAVLITVPLGCLKAETIKFSPSLPQWKYSSIQRLGFGVLNKVVLEFSEVFWDDSVDYFGATAEETDQRGWCFMFWNVKKTVNAPVLIALVVGKAAINGQDLSPSDHVKHALVVLRKLFGEAAVRDPVASVVTDWGRDPFSYGAYSYVAVGASGEDYDTLGRPINNCLFFAGEATCKEHPDTVGGAMMSGLREAVRIVDILTTGNDFTAEVEAMAAAKRHSDSERNEVRDIVRRLDAIELTSVHKSSLDGSHIATKEGLLQNMFSNAKSTAGRLHLAKELLNLPSDILKSFAGTKEGLSILNSWILDSMGKNGTQLLRHCVRLLVLVSTDLLAVRLSGIGKTVKEKVCVHTSRDIRAIASQLVSVWVEIFRKEKASNGGLKLLRQSSAADASKSKSHLASGKPPLRAHHTSSDNRVVKGAGNPLSANANNRKGNSAAATKPENKPSSSQGSAGRQNCKEEDNKDIPMSEEEQAAFDAAEAARAAAIAAAEAYASSGAKCNTTLQLPKIPSFHKFARREQYAQIDDTEFRRKWAGGVIGRQDCVSEIDSRNCRVRDWSVDFSGAGVNIESSKMSVDNRSQRSNSNENACQLSYREHSGESAGVDSNIFTKAWVDSAGSEGIKDHNAIERWQSQAAAADSDFFHRSMHVMDEEDSNMNLKPSIRRHDGLANESSASQVTVNRELVGNQPRGVDNIKQAVVDYVASLLMPLYKARKIDKEGYKSIMKKTATKVMEQTTDAEKAMAVFEFLDFKRKNKIRAFVDKLIERHMAMKTDAKSG</sequence>
<feature type="region of interest" description="Disordered" evidence="7">
    <location>
        <begin position="351"/>
        <end position="392"/>
    </location>
</feature>
<dbReference type="Gene3D" id="3.90.660.10">
    <property type="match status" value="1"/>
</dbReference>
<name>A0A103YND7_CYNCS</name>
<keyword evidence="6" id="KW-0560">Oxidoreductase</keyword>
<dbReference type="Gramene" id="KVI12305">
    <property type="protein sequence ID" value="KVI12305"/>
    <property type="gene ID" value="Ccrd_009247"/>
</dbReference>
<dbReference type="GO" id="GO:0141052">
    <property type="term" value="F:histone H3 demethylase activity"/>
    <property type="evidence" value="ECO:0007669"/>
    <property type="project" value="UniProtKB-ARBA"/>
</dbReference>
<feature type="compositionally biased region" description="Basic and acidic residues" evidence="7">
    <location>
        <begin position="364"/>
        <end position="378"/>
    </location>
</feature>
<organism evidence="9 10">
    <name type="scientific">Cynara cardunculus var. scolymus</name>
    <name type="common">Globe artichoke</name>
    <name type="synonym">Cynara scolymus</name>
    <dbReference type="NCBI Taxonomy" id="59895"/>
    <lineage>
        <taxon>Eukaryota</taxon>
        <taxon>Viridiplantae</taxon>
        <taxon>Streptophyta</taxon>
        <taxon>Embryophyta</taxon>
        <taxon>Tracheophyta</taxon>
        <taxon>Spermatophyta</taxon>
        <taxon>Magnoliopsida</taxon>
        <taxon>eudicotyledons</taxon>
        <taxon>Gunneridae</taxon>
        <taxon>Pentapetalae</taxon>
        <taxon>asterids</taxon>
        <taxon>campanulids</taxon>
        <taxon>Asterales</taxon>
        <taxon>Asteraceae</taxon>
        <taxon>Carduoideae</taxon>
        <taxon>Cardueae</taxon>
        <taxon>Carduinae</taxon>
        <taxon>Cynara</taxon>
    </lineage>
</organism>
<feature type="compositionally biased region" description="Polar residues" evidence="7">
    <location>
        <begin position="1643"/>
        <end position="1656"/>
    </location>
</feature>
<feature type="region of interest" description="Disordered" evidence="7">
    <location>
        <begin position="175"/>
        <end position="253"/>
    </location>
</feature>
<feature type="compositionally biased region" description="Basic and acidic residues" evidence="7">
    <location>
        <begin position="306"/>
        <end position="316"/>
    </location>
</feature>
<evidence type="ECO:0000256" key="3">
    <source>
        <dbReference type="ARBA" id="ARBA00022630"/>
    </source>
</evidence>
<dbReference type="EMBL" id="LEKV01000007">
    <property type="protein sequence ID" value="KVI12305.1"/>
    <property type="molecule type" value="Genomic_DNA"/>
</dbReference>
<dbReference type="OMA" id="FAMRDHY"/>
<comment type="cofactor">
    <cofactor evidence="1">
        <name>FAD</name>
        <dbReference type="ChEBI" id="CHEBI:57692"/>
    </cofactor>
</comment>
<dbReference type="Proteomes" id="UP000243975">
    <property type="component" value="Unassembled WGS sequence"/>
</dbReference>
<keyword evidence="4" id="KW-0274">FAD</keyword>
<comment type="similarity">
    <text evidence="2">Belongs to the flavin monoamine oxidase family.</text>
</comment>
<keyword evidence="5" id="KW-0156">Chromatin regulator</keyword>
<keyword evidence="10" id="KW-1185">Reference proteome</keyword>
<feature type="compositionally biased region" description="Basic and acidic residues" evidence="7">
    <location>
        <begin position="134"/>
        <end position="156"/>
    </location>
</feature>
<dbReference type="PROSITE" id="PS50934">
    <property type="entry name" value="SWIRM"/>
    <property type="match status" value="1"/>
</dbReference>
<dbReference type="STRING" id="59895.A0A103YND7"/>
<feature type="compositionally biased region" description="Polar residues" evidence="7">
    <location>
        <begin position="561"/>
        <end position="575"/>
    </location>
</feature>
<reference evidence="9 10" key="1">
    <citation type="journal article" date="2016" name="Sci. Rep.">
        <title>The genome sequence of the outbreeding globe artichoke constructed de novo incorporating a phase-aware low-pass sequencing strategy of F1 progeny.</title>
        <authorList>
            <person name="Scaglione D."/>
            <person name="Reyes-Chin-Wo S."/>
            <person name="Acquadro A."/>
            <person name="Froenicke L."/>
            <person name="Portis E."/>
            <person name="Beitel C."/>
            <person name="Tirone M."/>
            <person name="Mauro R."/>
            <person name="Lo Monaco A."/>
            <person name="Mauromicale G."/>
            <person name="Faccioli P."/>
            <person name="Cattivelli L."/>
            <person name="Rieseberg L."/>
            <person name="Michelmore R."/>
            <person name="Lanteri S."/>
        </authorList>
    </citation>
    <scope>NUCLEOTIDE SEQUENCE [LARGE SCALE GENOMIC DNA]</scope>
    <source>
        <strain evidence="9">2C</strain>
    </source>
</reference>